<dbReference type="AlphaFoldDB" id="A0ABD4ZR91"/>
<accession>A0ABD4ZR91</accession>
<name>A0ABD4ZR91_ENTGA</name>
<sequence>MLNDKADDMLNEEVAQNEILDFIDTKYGANQLVTQRTIQRWLEELGIDCIQPRPKRNRDIRYRKSDVLKLEEIKRTNLLRKKNKELARKDKEKIATDMQKKEIEYNQQLASMTDVDRRQQEIDDMYDYEVPALNKIREDKLEMCFRKLFPDVKFDMEHLEKILFTINEPSMHSDFEYGQAIVDFKEKAYIKNYKD</sequence>
<comment type="caution">
    <text evidence="1">The sequence shown here is derived from an EMBL/GenBank/DDBJ whole genome shotgun (WGS) entry which is preliminary data.</text>
</comment>
<dbReference type="RefSeq" id="WP_276507834.1">
    <property type="nucleotide sequence ID" value="NZ_JASUBT010000003.1"/>
</dbReference>
<gene>
    <name evidence="1" type="ORF">QRX88_05610</name>
</gene>
<reference evidence="1 2" key="1">
    <citation type="submission" date="2023-06" db="EMBL/GenBank/DDBJ databases">
        <title>Acute promotion of culturable opportunistic pathogens and persistent increase of antibiotic resistance following antibiotic exposure in mouse gut microbiota.</title>
        <authorList>
            <person name="Li L."/>
            <person name="Wang B."/>
            <person name="Sun Y."/>
            <person name="Wang M."/>
            <person name="Xu H."/>
        </authorList>
    </citation>
    <scope>NUCLEOTIDE SEQUENCE [LARGE SCALE GENOMIC DNA]</scope>
    <source>
        <strain evidence="1 2">CRI2_2</strain>
    </source>
</reference>
<dbReference type="Proteomes" id="UP001241571">
    <property type="component" value="Unassembled WGS sequence"/>
</dbReference>
<proteinExistence type="predicted"/>
<organism evidence="1 2">
    <name type="scientific">Enterococcus gallinarum</name>
    <dbReference type="NCBI Taxonomy" id="1353"/>
    <lineage>
        <taxon>Bacteria</taxon>
        <taxon>Bacillati</taxon>
        <taxon>Bacillota</taxon>
        <taxon>Bacilli</taxon>
        <taxon>Lactobacillales</taxon>
        <taxon>Enterococcaceae</taxon>
        <taxon>Enterococcus</taxon>
    </lineage>
</organism>
<evidence type="ECO:0000313" key="1">
    <source>
        <dbReference type="EMBL" id="MDL4935195.1"/>
    </source>
</evidence>
<evidence type="ECO:0000313" key="2">
    <source>
        <dbReference type="Proteomes" id="UP001241571"/>
    </source>
</evidence>
<dbReference type="EMBL" id="JASUBT010000003">
    <property type="protein sequence ID" value="MDL4935195.1"/>
    <property type="molecule type" value="Genomic_DNA"/>
</dbReference>
<protein>
    <submittedName>
        <fullName evidence="1">Uncharacterized protein</fullName>
    </submittedName>
</protein>